<evidence type="ECO:0000259" key="9">
    <source>
        <dbReference type="PROSITE" id="PS51190"/>
    </source>
</evidence>
<dbReference type="InterPro" id="IPR014009">
    <property type="entry name" value="PIK_FAT"/>
</dbReference>
<feature type="compositionally biased region" description="Polar residues" evidence="6">
    <location>
        <begin position="924"/>
        <end position="934"/>
    </location>
</feature>
<keyword evidence="3" id="KW-0547">Nucleotide-binding</keyword>
<proteinExistence type="predicted"/>
<dbReference type="InterPro" id="IPR011009">
    <property type="entry name" value="Kinase-like_dom_sf"/>
</dbReference>
<feature type="region of interest" description="Disordered" evidence="6">
    <location>
        <begin position="828"/>
        <end position="953"/>
    </location>
</feature>
<dbReference type="InterPro" id="IPR026683">
    <property type="entry name" value="TOR_cat"/>
</dbReference>
<evidence type="ECO:0000259" key="7">
    <source>
        <dbReference type="PROSITE" id="PS50290"/>
    </source>
</evidence>
<feature type="compositionally biased region" description="Polar residues" evidence="6">
    <location>
        <begin position="2044"/>
        <end position="2058"/>
    </location>
</feature>
<feature type="compositionally biased region" description="Polar residues" evidence="6">
    <location>
        <begin position="611"/>
        <end position="639"/>
    </location>
</feature>
<keyword evidence="2" id="KW-0808">Transferase</keyword>
<comment type="caution">
    <text evidence="10">The sequence shown here is derived from an EMBL/GenBank/DDBJ whole genome shotgun (WGS) entry which is preliminary data.</text>
</comment>
<dbReference type="EC" id="2.7.11.1" evidence="1"/>
<gene>
    <name evidence="10" type="ORF">ABL78_2082</name>
</gene>
<evidence type="ECO:0000256" key="2">
    <source>
        <dbReference type="ARBA" id="ARBA00022679"/>
    </source>
</evidence>
<dbReference type="InterPro" id="IPR018936">
    <property type="entry name" value="PI3/4_kinase_CS"/>
</dbReference>
<feature type="region of interest" description="Disordered" evidence="6">
    <location>
        <begin position="1891"/>
        <end position="1912"/>
    </location>
</feature>
<dbReference type="Proteomes" id="UP000038009">
    <property type="component" value="Unassembled WGS sequence"/>
</dbReference>
<feature type="domain" description="FATC" evidence="9">
    <location>
        <begin position="3292"/>
        <end position="3324"/>
    </location>
</feature>
<protein>
    <recommendedName>
        <fullName evidence="1">non-specific serine/threonine protein kinase</fullName>
        <ecNumber evidence="1">2.7.11.1</ecNumber>
    </recommendedName>
</protein>
<dbReference type="Pfam" id="PF02259">
    <property type="entry name" value="FAT"/>
    <property type="match status" value="1"/>
</dbReference>
<dbReference type="InterPro" id="IPR016024">
    <property type="entry name" value="ARM-type_fold"/>
</dbReference>
<sequence>MQQLHWTASGRGLPPGQQNPQQPPAQANPIVVPASGAPVVHTNPIGNNALYASRFTSIQAPQSSPASQQPTQQQQQQQGQQGQQQQQQQRAVHPPVNSGSSAAAGVGYGRNVAEANPPLVGREAPAISGANSAAAHTSSTATGVFFSGTRTNFTDIGGAAAYGLGTGGLGSSNGPNVNSAVNLMGDANDEEVNQLLRELECSVDTPHASAVLRDAIDAIEARALANFDPLSRDTFLEQRIRDVLTELSRTTNEKSLLLAVSFIEALIPISYTSPQSKFTRLFRSLSVLRQSGNEKAARESQRVYKLLLEADAHYPGPDSPLKSFVPKELRESCEQALLQLHGRVQQSKVVFPAQFLSVMLSCAATAEVSPRYLSGSARAQAIQLSMTLAGSPDELLRKAAYECMVAIFRNTTSMRLNELVLENRRLCEECLRSLNASQHNERHIASALKALHALLSSRGLTSIDKQVLPQLCVLVTEQQRMAKSALVRAAVCDLVPIIASVDIASAPRRSTYCAIIMEPVKNVRDERFKGHELQNVASFLRNVGYRVFDQTNRTNLESILHRYISRPETQEACWSIMAAICASSVSTAGIGGPVTIPNPATLSRRSIHRSTVTSSHFAQVKASDSTSMAGTIVSPTTGVSRELPPSPSSADVEPISRNTSKDNIAGSSPRPQQQHGYQNGSEISCAKGSISSTGATTRRGRSTSNGMNNDGSEDGRVVGAAGDGDDISSMAMVSTTTALQSPNQSSFLTTPASPSAPVFNFGTTSAHLTLTIDDIVQRCLPYLSHAVLTQSLVDSLRIIQTSRPPLKAEVQAALDKLVDSVLKEPAGGATTTVTGGPASSNSQSHSHHGRDSEGSSTTFNCGNSSPLAATQSSRVPQHPLVSSEPSTVAARPGSNSSSIGTMGRLSQYFRPTDNATGVHRHEGNSTNLGSSATMASGAGVSKPGASASHGLTGAPGGSPGGFLGVDSSYAATGSGHMHEQYGSSTNMRYSPLSSSISAAFSPVSSTPTSQPAHVTLAAAPVVLKNDLTVALKAFSARPVTSVQHLDDLKNCVVGFQRHEDPQVRKQSSETIISSLRQWIAYAKEHKTSTYSTRVTEILEAYMKNVLLEMDRRCRLFEITLLANATSLRAFLSEQRILSSLLSFLNSTAQVREKTVELLVAVTQDSKPSPSVVAVQQSLYVTVESCVVILEFTNDVNMLLRSMADLQTFTRLCIRPLNNHLGRIFYAFRKRILESTVADVVLLSLLKTMETIIKALSREEKVVLQYQDDVLELYNPIVDILKQSPSPALSHAAINVLVHMNEMCLPSSSTDVWQQQELIGALIHVYTGSSCTVEESLSMLTLFGQLGAVDPSLNSSAVTVKKKEEVAVQDEADLELTFDYTVIVYRTLSRMLDASLSDAVCSQALRTLLQFIRSTQDKKDVVGGVHAVRAVLQITKRFTDSPVLRVEALHVLAAITAMRHERIARLMLPEIVVLLEQLWTPADRPLFRGVLEVVSALKPGKLSGKEQSESWAWLYPRLVDVALQDHTESREFCLRVVEIVLNASYIPPHCIPIVFPMLLQFIQQSDQLVDVRSQSLCAAVHIVCELKAVQFFSSLLNGIRTLTRHCELNEDLGPRLSTPGVRESLKVLAALHPSGRGTIKQLRDRIGEGEDRMSAAAGPALYTTMGMQVNSMASLVGANPSTSLLGALSGHGSSVASPFGVTSQPNSAASRSTSALGLGSLTGTAGGGSYLRRTVPETFPGAEEEDVSLSLGTDQSSGPATAGQEISLFMKHVDLGFRLKESKLREWFAELQKCIILVSPHPAFRMMVDLLDKHEPLCRELFLPSFKCLYESLTADQIKKLNEMLTIVLKCSDHELSSKCLSLADYLDHNEPNLKPEVLDMVRSMRRADHHRMSHQSEPESLLVRSTPSSNTNALSLRGRGSTQIIPQHQLYPSAAEVSMNQMAATKTRGRKAAFPRGGAGAASSNTQPLAIPAGLNTNKGRSIGTNRNGDPNQDNLDTYAFSEHGGSSAKAPTVGQRKIPSVAAGGGGGGVEERVVGDDDADSDNCSPMDTLDSTISDNKIGEGSPIRPKEAPSDVCGVPGLQAAGSYRPLVSSVVRKPMSNHAYTLSHGSSSSSSSSNELSEDSHDLDLQPKGSHIPAQPNMLFSTEDIVRAAEHTRMYDKALSYLENRLLAMLNVYRYTKMPRDVIHKTVWPLAWLYSQREMQDSVVGLFRAIRYEGGEDQAGFGYELLRWWSKAQQTYAKSITAPALRDMSVPPHILEGYVRTLTLCGEWNRAYDVAMQVSSRREAYVSSTVARCGATAAWLLGRWDDVQYLAERLSVSERHTTALRLFFLNGVALKNAITEHSASAYESLRHMITQSKLVIDESLRTLLPLSYTHAYENVTMLQHFTEMEEMIDFCHCRSLKGRQQMYERWNNRFRCLNPDSLQPSLRSLMLHSLVLSTNEMADMILHFCETRQASYPELTEWAMSWLRHGSFSGSCSHATTPSASSPTSVDQAGFSIDANAAASLTPVDRNPNVAVGFIIHLWSRGKRQEAVEAMERFLRDCGKDLEENHASCYGNAQLRLGTWKQDLHTDSFWRRGFCEEELGHFHKAIRAMPSSYEAWHSWGLMNYRIQQRDHNLSPEDQRNFVEAAHQGFVGAICRCKDSSEALPAVMRLLQLWVIHNGVGLLKETVADGISRIPIDHWVQAIPQLIGHLGNDNHDIREVICMILRSLCEVHPQATVFPLLVVMMSDSNGSPTVTNDSNLSPIPSSSERPPFNMHSCPRTGSASAMHSKTPMMRKQEIVQSIIQHCPKRIFHEAEAVAKLLVDVSAIPIEKIRENLSQVAAAWNPNAEYEEDPEEVYHRLQSTMEIFHANRRHLLFTVGDIGQFVQMVMADDRSGQREKAAGVVNQLVEEISKHVAEKLGREPQKAMEPLLHLRNLSVAVFGEYDIHKRDSYPTIASFSSKLDVIPSKKRPRRIQLNGSDGCLYIYCLKGNEDIRMDERVMQLFGMVNVLLSHTRIPTSAYIHRFPVIPISSNVGLLGWVENANTINNTICNYRTTISNVRTHQESSALRSYVESFGNWDKLSIIQRTEVLDFVMNSEHCEAVDVSRAMWHRANAAEQWLDRRTAFTVSLATMSMVGYIMGLGDRHLGNILISMSTGKVVHIDFGDSFDVGRLRHVLPETIPFRLTRMLTNAMEVFGVDGIFRAFATRTQTALHKNRDSIMALLSAFVYDPIVQYKGKMKNVMEKSRSPQDIAERIRNKLRGMEMAVNRNEVNIFNTTQDSCRRPDLLYMSTAFDDPAVRHQTLAMSSEEQVSFLIDEATRIDNYTTLYFGWGPLW</sequence>
<evidence type="ECO:0000256" key="5">
    <source>
        <dbReference type="ARBA" id="ARBA00022840"/>
    </source>
</evidence>
<feature type="compositionally biased region" description="Polar residues" evidence="6">
    <location>
        <begin position="1903"/>
        <end position="1912"/>
    </location>
</feature>
<feature type="compositionally biased region" description="Low complexity" evidence="6">
    <location>
        <begin position="14"/>
        <end position="29"/>
    </location>
</feature>
<dbReference type="CDD" id="cd05169">
    <property type="entry name" value="PIKKc_TOR"/>
    <property type="match status" value="1"/>
</dbReference>
<dbReference type="PROSITE" id="PS51190">
    <property type="entry name" value="FATC"/>
    <property type="match status" value="1"/>
</dbReference>
<dbReference type="GO" id="GO:0016242">
    <property type="term" value="P:negative regulation of macroautophagy"/>
    <property type="evidence" value="ECO:0007669"/>
    <property type="project" value="TreeGrafter"/>
</dbReference>
<dbReference type="InterPro" id="IPR003152">
    <property type="entry name" value="FATC_dom"/>
</dbReference>
<feature type="domain" description="FAT" evidence="8">
    <location>
        <begin position="2149"/>
        <end position="2734"/>
    </location>
</feature>
<feature type="region of interest" description="Disordered" evidence="6">
    <location>
        <begin position="1952"/>
        <end position="2078"/>
    </location>
</feature>
<feature type="compositionally biased region" description="Low complexity" evidence="6">
    <location>
        <begin position="2107"/>
        <end position="2120"/>
    </location>
</feature>
<feature type="compositionally biased region" description="Low complexity" evidence="6">
    <location>
        <begin position="1706"/>
        <end position="1716"/>
    </location>
</feature>
<name>A0A0N1HZT8_LEPSE</name>
<dbReference type="SUPFAM" id="SSF56112">
    <property type="entry name" value="Protein kinase-like (PK-like)"/>
    <property type="match status" value="1"/>
</dbReference>
<evidence type="ECO:0000259" key="8">
    <source>
        <dbReference type="PROSITE" id="PS51189"/>
    </source>
</evidence>
<dbReference type="InterPro" id="IPR036940">
    <property type="entry name" value="PI3/4_kinase_cat_sf"/>
</dbReference>
<dbReference type="SUPFAM" id="SSF48371">
    <property type="entry name" value="ARM repeat"/>
    <property type="match status" value="3"/>
</dbReference>
<feature type="compositionally biased region" description="Polar residues" evidence="6">
    <location>
        <begin position="854"/>
        <end position="875"/>
    </location>
</feature>
<feature type="compositionally biased region" description="Polar residues" evidence="6">
    <location>
        <begin position="1975"/>
        <end position="1996"/>
    </location>
</feature>
<dbReference type="GO" id="GO:0005737">
    <property type="term" value="C:cytoplasm"/>
    <property type="evidence" value="ECO:0007669"/>
    <property type="project" value="TreeGrafter"/>
</dbReference>
<dbReference type="GO" id="GO:0004674">
    <property type="term" value="F:protein serine/threonine kinase activity"/>
    <property type="evidence" value="ECO:0007669"/>
    <property type="project" value="UniProtKB-EC"/>
</dbReference>
<feature type="compositionally biased region" description="Polar residues" evidence="6">
    <location>
        <begin position="2740"/>
        <end position="2756"/>
    </location>
</feature>
<feature type="compositionally biased region" description="Low complexity" evidence="6">
    <location>
        <begin position="59"/>
        <end position="89"/>
    </location>
</feature>
<dbReference type="InterPro" id="IPR003151">
    <property type="entry name" value="PIK-rel_kinase_FAT"/>
</dbReference>
<dbReference type="PROSITE" id="PS50290">
    <property type="entry name" value="PI3_4_KINASE_3"/>
    <property type="match status" value="1"/>
</dbReference>
<feature type="region of interest" description="Disordered" evidence="6">
    <location>
        <begin position="611"/>
        <end position="726"/>
    </location>
</feature>
<evidence type="ECO:0000256" key="6">
    <source>
        <dbReference type="SAM" id="MobiDB-lite"/>
    </source>
</evidence>
<dbReference type="VEuPathDB" id="TriTrypDB:Lsey_0039_0190"/>
<dbReference type="Pfam" id="PF00454">
    <property type="entry name" value="PI3_PI4_kinase"/>
    <property type="match status" value="1"/>
</dbReference>
<dbReference type="FunFam" id="3.30.1010.10:FF:000033">
    <property type="entry name" value="Putative phosphatidylinositol 3-kinase"/>
    <property type="match status" value="1"/>
</dbReference>
<dbReference type="InterPro" id="IPR050517">
    <property type="entry name" value="DDR_Repair_Kinase"/>
</dbReference>
<dbReference type="PROSITE" id="PS00916">
    <property type="entry name" value="PI3_4_KINASE_2"/>
    <property type="match status" value="1"/>
</dbReference>
<dbReference type="OrthoDB" id="381190at2759"/>
<feature type="compositionally biased region" description="Low complexity" evidence="6">
    <location>
        <begin position="688"/>
        <end position="706"/>
    </location>
</feature>
<dbReference type="InterPro" id="IPR000403">
    <property type="entry name" value="PI3/4_kinase_cat_dom"/>
</dbReference>
<evidence type="ECO:0000256" key="1">
    <source>
        <dbReference type="ARBA" id="ARBA00012513"/>
    </source>
</evidence>
<dbReference type="PROSITE" id="PS51189">
    <property type="entry name" value="FAT"/>
    <property type="match status" value="1"/>
</dbReference>
<dbReference type="GO" id="GO:0005524">
    <property type="term" value="F:ATP binding"/>
    <property type="evidence" value="ECO:0007669"/>
    <property type="project" value="UniProtKB-KW"/>
</dbReference>
<dbReference type="EMBL" id="LJSK01000039">
    <property type="protein sequence ID" value="KPI88823.1"/>
    <property type="molecule type" value="Genomic_DNA"/>
</dbReference>
<feature type="domain" description="PI3K/PI4K catalytic" evidence="7">
    <location>
        <begin position="2946"/>
        <end position="3263"/>
    </location>
</feature>
<feature type="region of interest" description="Disordered" evidence="6">
    <location>
        <begin position="59"/>
        <end position="105"/>
    </location>
</feature>
<dbReference type="SMART" id="SM01343">
    <property type="entry name" value="FATC"/>
    <property type="match status" value="1"/>
</dbReference>
<dbReference type="Gene3D" id="1.25.10.10">
    <property type="entry name" value="Leucine-rich Repeat Variant"/>
    <property type="match status" value="1"/>
</dbReference>
<evidence type="ECO:0000256" key="3">
    <source>
        <dbReference type="ARBA" id="ARBA00022741"/>
    </source>
</evidence>
<evidence type="ECO:0000313" key="11">
    <source>
        <dbReference type="Proteomes" id="UP000038009"/>
    </source>
</evidence>
<dbReference type="FunFam" id="1.10.1070.11:FF:000046">
    <property type="entry name" value="Phosphatidylinositol 3-kinase, putative"/>
    <property type="match status" value="1"/>
</dbReference>
<dbReference type="GO" id="GO:0031932">
    <property type="term" value="C:TORC2 complex"/>
    <property type="evidence" value="ECO:0007669"/>
    <property type="project" value="TreeGrafter"/>
</dbReference>
<keyword evidence="11" id="KW-1185">Reference proteome</keyword>
<organism evidence="10 11">
    <name type="scientific">Leptomonas seymouri</name>
    <dbReference type="NCBI Taxonomy" id="5684"/>
    <lineage>
        <taxon>Eukaryota</taxon>
        <taxon>Discoba</taxon>
        <taxon>Euglenozoa</taxon>
        <taxon>Kinetoplastea</taxon>
        <taxon>Metakinetoplastina</taxon>
        <taxon>Trypanosomatida</taxon>
        <taxon>Trypanosomatidae</taxon>
        <taxon>Leishmaniinae</taxon>
        <taxon>Leptomonas</taxon>
    </lineage>
</organism>
<dbReference type="InterPro" id="IPR011989">
    <property type="entry name" value="ARM-like"/>
</dbReference>
<feature type="region of interest" description="Disordered" evidence="6">
    <location>
        <begin position="1"/>
        <end position="31"/>
    </location>
</feature>
<accession>A0A0N1HZT8</accession>
<evidence type="ECO:0000313" key="10">
    <source>
        <dbReference type="EMBL" id="KPI88823.1"/>
    </source>
</evidence>
<reference evidence="10 11" key="1">
    <citation type="journal article" date="2015" name="PLoS Pathog.">
        <title>Leptomonas seymouri: Adaptations to the Dixenous Life Cycle Analyzed by Genome Sequencing, Transcriptome Profiling and Co-infection with Leishmania donovani.</title>
        <authorList>
            <person name="Kraeva N."/>
            <person name="Butenko A."/>
            <person name="Hlavacova J."/>
            <person name="Kostygov A."/>
            <person name="Myskova J."/>
            <person name="Grybchuk D."/>
            <person name="Lestinova T."/>
            <person name="Votypka J."/>
            <person name="Volf P."/>
            <person name="Opperdoes F."/>
            <person name="Flegontov P."/>
            <person name="Lukes J."/>
            <person name="Yurchenko V."/>
        </authorList>
    </citation>
    <scope>NUCLEOTIDE SEQUENCE [LARGE SCALE GENOMIC DNA]</scope>
    <source>
        <strain evidence="10 11">ATCC 30220</strain>
    </source>
</reference>
<dbReference type="Gene3D" id="3.30.1010.10">
    <property type="entry name" value="Phosphatidylinositol 3-kinase Catalytic Subunit, Chain A, domain 4"/>
    <property type="match status" value="1"/>
</dbReference>
<keyword evidence="5" id="KW-0067">ATP-binding</keyword>
<dbReference type="PANTHER" id="PTHR11139:SF85">
    <property type="entry name" value="NON-SPECIFIC SERINE_THREONINE PROTEIN KINASE"/>
    <property type="match status" value="1"/>
</dbReference>
<evidence type="ECO:0000256" key="4">
    <source>
        <dbReference type="ARBA" id="ARBA00022777"/>
    </source>
</evidence>
<feature type="region of interest" description="Disordered" evidence="6">
    <location>
        <begin position="1695"/>
        <end position="1716"/>
    </location>
</feature>
<dbReference type="GO" id="GO:0031929">
    <property type="term" value="P:TOR signaling"/>
    <property type="evidence" value="ECO:0007669"/>
    <property type="project" value="TreeGrafter"/>
</dbReference>
<dbReference type="GO" id="GO:0005634">
    <property type="term" value="C:nucleus"/>
    <property type="evidence" value="ECO:0007669"/>
    <property type="project" value="TreeGrafter"/>
</dbReference>
<dbReference type="Pfam" id="PF02260">
    <property type="entry name" value="FATC"/>
    <property type="match status" value="1"/>
</dbReference>
<feature type="compositionally biased region" description="Low complexity" evidence="6">
    <location>
        <begin position="828"/>
        <end position="838"/>
    </location>
</feature>
<dbReference type="PANTHER" id="PTHR11139">
    <property type="entry name" value="ATAXIA TELANGIECTASIA MUTATED ATM -RELATED"/>
    <property type="match status" value="1"/>
</dbReference>
<feature type="region of interest" description="Disordered" evidence="6">
    <location>
        <begin position="2740"/>
        <end position="2760"/>
    </location>
</feature>
<dbReference type="GO" id="GO:0031931">
    <property type="term" value="C:TORC1 complex"/>
    <property type="evidence" value="ECO:0007669"/>
    <property type="project" value="TreeGrafter"/>
</dbReference>
<dbReference type="OMA" id="QHFTEME"/>
<keyword evidence="4 10" id="KW-0418">Kinase</keyword>
<feature type="compositionally biased region" description="Polar residues" evidence="6">
    <location>
        <begin position="656"/>
        <end position="682"/>
    </location>
</feature>
<feature type="region of interest" description="Disordered" evidence="6">
    <location>
        <begin position="2104"/>
        <end position="2141"/>
    </location>
</feature>
<dbReference type="Gene3D" id="1.10.1070.11">
    <property type="entry name" value="Phosphatidylinositol 3-/4-kinase, catalytic domain"/>
    <property type="match status" value="1"/>
</dbReference>
<dbReference type="SMART" id="SM00146">
    <property type="entry name" value="PI3Kc"/>
    <property type="match status" value="1"/>
</dbReference>